<evidence type="ECO:0000256" key="1">
    <source>
        <dbReference type="SAM" id="MobiDB-lite"/>
    </source>
</evidence>
<feature type="region of interest" description="Disordered" evidence="1">
    <location>
        <begin position="87"/>
        <end position="113"/>
    </location>
</feature>
<keyword evidence="4" id="KW-1185">Reference proteome</keyword>
<gene>
    <name evidence="2" type="ORF">ZHAS_00015342</name>
</gene>
<protein>
    <submittedName>
        <fullName evidence="2 3">3'5'cyclic nucleotide phosphodiesterase putative</fullName>
    </submittedName>
</protein>
<reference evidence="3" key="2">
    <citation type="submission" date="2020-05" db="UniProtKB">
        <authorList>
            <consortium name="EnsemblMetazoa"/>
        </authorList>
    </citation>
    <scope>IDENTIFICATION</scope>
</reference>
<accession>A0A084WAR6</accession>
<dbReference type="VEuPathDB" id="VectorBase:ASIC015342"/>
<dbReference type="Proteomes" id="UP000030765">
    <property type="component" value="Unassembled WGS sequence"/>
</dbReference>
<dbReference type="AlphaFoldDB" id="A0A084WAR6"/>
<proteinExistence type="predicted"/>
<evidence type="ECO:0000313" key="3">
    <source>
        <dbReference type="EnsemblMetazoa" id="ASIC015342-PA"/>
    </source>
</evidence>
<dbReference type="EMBL" id="KE525330">
    <property type="protein sequence ID" value="KFB47310.1"/>
    <property type="molecule type" value="Genomic_DNA"/>
</dbReference>
<dbReference type="EMBL" id="ATLV01022256">
    <property type="status" value="NOT_ANNOTATED_CDS"/>
    <property type="molecule type" value="Genomic_DNA"/>
</dbReference>
<organism evidence="2">
    <name type="scientific">Anopheles sinensis</name>
    <name type="common">Mosquito</name>
    <dbReference type="NCBI Taxonomy" id="74873"/>
    <lineage>
        <taxon>Eukaryota</taxon>
        <taxon>Metazoa</taxon>
        <taxon>Ecdysozoa</taxon>
        <taxon>Arthropoda</taxon>
        <taxon>Hexapoda</taxon>
        <taxon>Insecta</taxon>
        <taxon>Pterygota</taxon>
        <taxon>Neoptera</taxon>
        <taxon>Endopterygota</taxon>
        <taxon>Diptera</taxon>
        <taxon>Nematocera</taxon>
        <taxon>Culicoidea</taxon>
        <taxon>Culicidae</taxon>
        <taxon>Anophelinae</taxon>
        <taxon>Anopheles</taxon>
    </lineage>
</organism>
<evidence type="ECO:0000313" key="4">
    <source>
        <dbReference type="Proteomes" id="UP000030765"/>
    </source>
</evidence>
<evidence type="ECO:0000313" key="2">
    <source>
        <dbReference type="EMBL" id="KFB47310.1"/>
    </source>
</evidence>
<feature type="compositionally biased region" description="Basic residues" evidence="1">
    <location>
        <begin position="87"/>
        <end position="99"/>
    </location>
</feature>
<name>A0A084WAR6_ANOSI</name>
<dbReference type="EnsemblMetazoa" id="ASIC015342-RA">
    <property type="protein sequence ID" value="ASIC015342-PA"/>
    <property type="gene ID" value="ASIC015342"/>
</dbReference>
<reference evidence="2 4" key="1">
    <citation type="journal article" date="2014" name="BMC Genomics">
        <title>Genome sequence of Anopheles sinensis provides insight into genetics basis of mosquito competence for malaria parasites.</title>
        <authorList>
            <person name="Zhou D."/>
            <person name="Zhang D."/>
            <person name="Ding G."/>
            <person name="Shi L."/>
            <person name="Hou Q."/>
            <person name="Ye Y."/>
            <person name="Xu Y."/>
            <person name="Zhou H."/>
            <person name="Xiong C."/>
            <person name="Li S."/>
            <person name="Yu J."/>
            <person name="Hong S."/>
            <person name="Yu X."/>
            <person name="Zou P."/>
            <person name="Chen C."/>
            <person name="Chang X."/>
            <person name="Wang W."/>
            <person name="Lv Y."/>
            <person name="Sun Y."/>
            <person name="Ma L."/>
            <person name="Shen B."/>
            <person name="Zhu C."/>
        </authorList>
    </citation>
    <scope>NUCLEOTIDE SEQUENCE [LARGE SCALE GENOMIC DNA]</scope>
</reference>
<sequence>MERTCLWLALTELPVSSRVITVGDREALVCAVSHATHTFFPSPFPLGYVSVNTVSQSWLQHFPYQACLPPPLDQGYSVFPRKKCKKSHREPKHGFKIARKSNGSDLIPPDTTEASLDDRMRRARKREYFLRSTLTAHNNVP</sequence>